<evidence type="ECO:0000313" key="3">
    <source>
        <dbReference type="Proteomes" id="UP000056109"/>
    </source>
</evidence>
<organism evidence="2 3">
    <name type="scientific">Acetobacter senegalensis</name>
    <dbReference type="NCBI Taxonomy" id="446692"/>
    <lineage>
        <taxon>Bacteria</taxon>
        <taxon>Pseudomonadati</taxon>
        <taxon>Pseudomonadota</taxon>
        <taxon>Alphaproteobacteria</taxon>
        <taxon>Acetobacterales</taxon>
        <taxon>Acetobacteraceae</taxon>
        <taxon>Acetobacter</taxon>
    </lineage>
</organism>
<reference evidence="3" key="1">
    <citation type="submission" date="2014-09" db="EMBL/GenBank/DDBJ databases">
        <authorList>
            <person name="Illeghems K.G."/>
        </authorList>
    </citation>
    <scope>NUCLEOTIDE SEQUENCE [LARGE SCALE GENOMIC DNA]</scope>
    <source>
        <strain evidence="3">108B</strain>
    </source>
</reference>
<dbReference type="KEGG" id="asz:ASN_2379"/>
<feature type="transmembrane region" description="Helical" evidence="1">
    <location>
        <begin position="40"/>
        <end position="59"/>
    </location>
</feature>
<keyword evidence="1" id="KW-0472">Membrane</keyword>
<keyword evidence="3" id="KW-1185">Reference proteome</keyword>
<dbReference type="PATRIC" id="fig|446692.3.peg.2472"/>
<feature type="transmembrane region" description="Helical" evidence="1">
    <location>
        <begin position="12"/>
        <end position="34"/>
    </location>
</feature>
<proteinExistence type="predicted"/>
<name>A0A0U5BAQ4_9PROT</name>
<accession>A0A0U5BAQ4</accession>
<dbReference type="AlphaFoldDB" id="A0A0U5BAQ4"/>
<keyword evidence="1" id="KW-1133">Transmembrane helix</keyword>
<evidence type="ECO:0000313" key="2">
    <source>
        <dbReference type="EMBL" id="CEF41669.1"/>
    </source>
</evidence>
<sequence length="66" mass="7180">MMMDPNDNTRTITQGVTYGFAEIAIGCTAIGLACSGHTTIAQWMMIPTTVTGMFAWGYMMKAAKIR</sequence>
<dbReference type="Proteomes" id="UP000056109">
    <property type="component" value="Chromosome I"/>
</dbReference>
<protein>
    <submittedName>
        <fullName evidence="2">Uncharacterized protein</fullName>
    </submittedName>
</protein>
<gene>
    <name evidence="2" type="ORF">ASN_2379</name>
</gene>
<evidence type="ECO:0000256" key="1">
    <source>
        <dbReference type="SAM" id="Phobius"/>
    </source>
</evidence>
<keyword evidence="1" id="KW-0812">Transmembrane</keyword>
<dbReference type="EMBL" id="LN606600">
    <property type="protein sequence ID" value="CEF41669.1"/>
    <property type="molecule type" value="Genomic_DNA"/>
</dbReference>